<reference evidence="2 3" key="1">
    <citation type="submission" date="2018-11" db="EMBL/GenBank/DDBJ databases">
        <authorList>
            <consortium name="Pathogen Informatics"/>
        </authorList>
    </citation>
    <scope>NUCLEOTIDE SEQUENCE [LARGE SCALE GENOMIC DNA]</scope>
</reference>
<proteinExistence type="predicted"/>
<dbReference type="AlphaFoldDB" id="A0A3P7DSN2"/>
<keyword evidence="1" id="KW-0472">Membrane</keyword>
<keyword evidence="3" id="KW-1185">Reference proteome</keyword>
<feature type="transmembrane region" description="Helical" evidence="1">
    <location>
        <begin position="29"/>
        <end position="54"/>
    </location>
</feature>
<evidence type="ECO:0000313" key="3">
    <source>
        <dbReference type="Proteomes" id="UP000270924"/>
    </source>
</evidence>
<accession>A0A3P7DSN2</accession>
<organism evidence="2 3">
    <name type="scientific">Wuchereria bancrofti</name>
    <dbReference type="NCBI Taxonomy" id="6293"/>
    <lineage>
        <taxon>Eukaryota</taxon>
        <taxon>Metazoa</taxon>
        <taxon>Ecdysozoa</taxon>
        <taxon>Nematoda</taxon>
        <taxon>Chromadorea</taxon>
        <taxon>Rhabditida</taxon>
        <taxon>Spirurina</taxon>
        <taxon>Spiruromorpha</taxon>
        <taxon>Filarioidea</taxon>
        <taxon>Onchocercidae</taxon>
        <taxon>Wuchereria</taxon>
    </lineage>
</organism>
<protein>
    <submittedName>
        <fullName evidence="2">Uncharacterized protein</fullName>
    </submittedName>
</protein>
<evidence type="ECO:0000313" key="2">
    <source>
        <dbReference type="EMBL" id="VDM13001.1"/>
    </source>
</evidence>
<evidence type="ECO:0000256" key="1">
    <source>
        <dbReference type="SAM" id="Phobius"/>
    </source>
</evidence>
<dbReference type="InParanoid" id="A0A3P7DSN2"/>
<keyword evidence="1" id="KW-0812">Transmembrane</keyword>
<sequence>MPLPLIENVGIVLFDGNYRGCSSDHRNRFINAAMIPLFSMILSSSLDILIVHSIPDAISYNSQDDVNDKV</sequence>
<keyword evidence="1" id="KW-1133">Transmembrane helix</keyword>
<dbReference type="Proteomes" id="UP000270924">
    <property type="component" value="Unassembled WGS sequence"/>
</dbReference>
<name>A0A3P7DSN2_WUCBA</name>
<gene>
    <name evidence="2" type="ORF">WBA_LOCUS6387</name>
</gene>
<dbReference type="EMBL" id="UYWW01003760">
    <property type="protein sequence ID" value="VDM13001.1"/>
    <property type="molecule type" value="Genomic_DNA"/>
</dbReference>